<dbReference type="OrthoDB" id="4158501at2759"/>
<evidence type="ECO:0000313" key="1">
    <source>
        <dbReference type="EMBL" id="KKK16782.1"/>
    </source>
</evidence>
<protein>
    <submittedName>
        <fullName evidence="1">Uncharacterized protein</fullName>
    </submittedName>
</protein>
<comment type="caution">
    <text evidence="1">The sequence shown here is derived from an EMBL/GenBank/DDBJ whole genome shotgun (WGS) entry which is preliminary data.</text>
</comment>
<dbReference type="AlphaFoldDB" id="A0A0F8WZP1"/>
<sequence>MGSGQRSASYLWELALRKLFPKRTSLTRRESSISSFFDSSQIDDHTDGFYKYSQELLEEENQRLRSSNSTSASYTSALMAPVEYPALPYNVSSPDWNIFSSAVKYLDETADEDISEWLHSVLSVYSRVYTVSKIVMMAFLHYGVDLEDLPDGILSHLRRAEELVKSNSIVELIDSTESLYYAVYARLIMEIASVELCSTFTLEVRHLATYNSFILPEPAQLCRILLVCKRALDDPYVCSHINKELVKQHQVQFIRRSMNKLDSVGFILDDLVGYRRYVLSIINEKSSEFCRKWSKASMMYQMPTEEVLTIQSEKYLAFIPRRAVHQVVPTLDLPFIDPHTFSVDIWEREVIVDNRLATLAKLEGKCIGDVRREDNQRRLIDLVRGRKCICRSVCTCAWDCTLDVERHCPCSEQKLSLMVAKRRRSVALLPFGLRCSILARAIFQGIASLRADVNSISIVAEMDRALVVFMEEIRKQRLEATTSDGNPI</sequence>
<reference evidence="1 2" key="1">
    <citation type="submission" date="2015-02" db="EMBL/GenBank/DDBJ databases">
        <title>Draft Genome Sequences of Two Closely-Related Aflatoxigenic Aspergillus Species Obtained from the Cote d'Ivoire.</title>
        <authorList>
            <person name="Moore G.G."/>
            <person name="Beltz S.B."/>
            <person name="Mack B.M."/>
        </authorList>
    </citation>
    <scope>NUCLEOTIDE SEQUENCE [LARGE SCALE GENOMIC DNA]</scope>
    <source>
        <strain evidence="1 2">SRRC1432</strain>
    </source>
</reference>
<dbReference type="Proteomes" id="UP000034947">
    <property type="component" value="Unassembled WGS sequence"/>
</dbReference>
<evidence type="ECO:0000313" key="2">
    <source>
        <dbReference type="Proteomes" id="UP000034947"/>
    </source>
</evidence>
<dbReference type="EMBL" id="JYKN01002341">
    <property type="protein sequence ID" value="KKK16782.1"/>
    <property type="molecule type" value="Genomic_DNA"/>
</dbReference>
<gene>
    <name evidence="1" type="ORF">AOCH_005498</name>
</gene>
<organism evidence="1 2">
    <name type="scientific">Aspergillus ochraceoroseus</name>
    <dbReference type="NCBI Taxonomy" id="138278"/>
    <lineage>
        <taxon>Eukaryota</taxon>
        <taxon>Fungi</taxon>
        <taxon>Dikarya</taxon>
        <taxon>Ascomycota</taxon>
        <taxon>Pezizomycotina</taxon>
        <taxon>Eurotiomycetes</taxon>
        <taxon>Eurotiomycetidae</taxon>
        <taxon>Eurotiales</taxon>
        <taxon>Aspergillaceae</taxon>
        <taxon>Aspergillus</taxon>
        <taxon>Aspergillus subgen. Nidulantes</taxon>
    </lineage>
</organism>
<name>A0A0F8WZP1_9EURO</name>
<dbReference type="VEuPathDB" id="FungiDB:P175DRAFT_0475795"/>
<accession>A0A0F8WZP1</accession>
<proteinExistence type="predicted"/>
<keyword evidence="2" id="KW-1185">Reference proteome</keyword>